<sequence>MIKRILNYTDYLILFSTFLPYVINSIGLRFEHLVIYFIFIFLLLKGDIFHFRKFSYTSVIILFFFIIMIVTFSSLVNGVSLDLEFLATFENYLQTLILFLLFNCLLLRKNFFTIKRMLNLNTLFHVLLAFNTCLIILEILTPYAEYFLPYFVRSPEEGLRIGTSSMGRFMGIFDQTFISGFAYSLGLMTWVYNFEKKRVKNLLFEGMLLLLLLIGGFASVSKVFFIVGILLSLGLFLFIAKTGTKIMALVFGSIFVLFIAPIFINNWIGIDYLQELFYGIVGETSLDKITSGRLGNDTGIYSTVLPQDFPMLIGAGFTLYNLPFFDSEFVQFFVQGGLIAIVLYFLILLKNISIWFSLKRKFYKEKGLLFAVLVLGFITAFGGPVFLMNRVRVFYFLLLFFLYKISVSVKNEKIKVI</sequence>
<dbReference type="STRING" id="228957.SAMN04488008_103109"/>
<keyword evidence="3" id="KW-1185">Reference proteome</keyword>
<organism evidence="2 3">
    <name type="scientific">Maribacter orientalis</name>
    <dbReference type="NCBI Taxonomy" id="228957"/>
    <lineage>
        <taxon>Bacteria</taxon>
        <taxon>Pseudomonadati</taxon>
        <taxon>Bacteroidota</taxon>
        <taxon>Flavobacteriia</taxon>
        <taxon>Flavobacteriales</taxon>
        <taxon>Flavobacteriaceae</taxon>
        <taxon>Maribacter</taxon>
    </lineage>
</organism>
<proteinExistence type="predicted"/>
<accession>A0A1H7N8D8</accession>
<reference evidence="3" key="1">
    <citation type="submission" date="2016-10" db="EMBL/GenBank/DDBJ databases">
        <authorList>
            <person name="Varghese N."/>
            <person name="Submissions S."/>
        </authorList>
    </citation>
    <scope>NUCLEOTIDE SEQUENCE [LARGE SCALE GENOMIC DNA]</scope>
    <source>
        <strain evidence="3">DSM 16471</strain>
    </source>
</reference>
<evidence type="ECO:0000313" key="3">
    <source>
        <dbReference type="Proteomes" id="UP000198990"/>
    </source>
</evidence>
<feature type="transmembrane region" description="Helical" evidence="1">
    <location>
        <begin position="18"/>
        <end position="44"/>
    </location>
</feature>
<feature type="transmembrane region" description="Helical" evidence="1">
    <location>
        <begin position="199"/>
        <end position="217"/>
    </location>
</feature>
<evidence type="ECO:0008006" key="4">
    <source>
        <dbReference type="Google" id="ProtNLM"/>
    </source>
</evidence>
<feature type="transmembrane region" description="Helical" evidence="1">
    <location>
        <begin position="92"/>
        <end position="111"/>
    </location>
</feature>
<feature type="transmembrane region" description="Helical" evidence="1">
    <location>
        <begin position="223"/>
        <end position="240"/>
    </location>
</feature>
<keyword evidence="1" id="KW-0812">Transmembrane</keyword>
<feature type="transmembrane region" description="Helical" evidence="1">
    <location>
        <begin position="329"/>
        <end position="347"/>
    </location>
</feature>
<dbReference type="EMBL" id="FNZN01000003">
    <property type="protein sequence ID" value="SEL19744.1"/>
    <property type="molecule type" value="Genomic_DNA"/>
</dbReference>
<feature type="transmembrane region" description="Helical" evidence="1">
    <location>
        <begin position="123"/>
        <end position="144"/>
    </location>
</feature>
<gene>
    <name evidence="2" type="ORF">SAMN04488008_103109</name>
</gene>
<feature type="transmembrane region" description="Helical" evidence="1">
    <location>
        <begin position="56"/>
        <end position="80"/>
    </location>
</feature>
<feature type="transmembrane region" description="Helical" evidence="1">
    <location>
        <begin position="172"/>
        <end position="192"/>
    </location>
</feature>
<name>A0A1H7N8D8_9FLAO</name>
<feature type="transmembrane region" description="Helical" evidence="1">
    <location>
        <begin position="393"/>
        <end position="409"/>
    </location>
</feature>
<keyword evidence="1" id="KW-1133">Transmembrane helix</keyword>
<evidence type="ECO:0000313" key="2">
    <source>
        <dbReference type="EMBL" id="SEL19744.1"/>
    </source>
</evidence>
<dbReference type="Proteomes" id="UP000198990">
    <property type="component" value="Unassembled WGS sequence"/>
</dbReference>
<feature type="transmembrane region" description="Helical" evidence="1">
    <location>
        <begin position="368"/>
        <end position="387"/>
    </location>
</feature>
<dbReference type="AlphaFoldDB" id="A0A1H7N8D8"/>
<protein>
    <recommendedName>
        <fullName evidence="4">O-antigen ligase like membrane protein</fullName>
    </recommendedName>
</protein>
<keyword evidence="1" id="KW-0472">Membrane</keyword>
<feature type="transmembrane region" description="Helical" evidence="1">
    <location>
        <begin position="247"/>
        <end position="268"/>
    </location>
</feature>
<evidence type="ECO:0000256" key="1">
    <source>
        <dbReference type="SAM" id="Phobius"/>
    </source>
</evidence>